<keyword evidence="1" id="KW-1133">Transmembrane helix</keyword>
<gene>
    <name evidence="2" type="ORF">DRW41_05390</name>
</gene>
<keyword evidence="1" id="KW-0472">Membrane</keyword>
<proteinExistence type="predicted"/>
<evidence type="ECO:0000313" key="2">
    <source>
        <dbReference type="EMBL" id="RDU37945.1"/>
    </source>
</evidence>
<protein>
    <submittedName>
        <fullName evidence="2">Uncharacterized protein</fullName>
    </submittedName>
</protein>
<evidence type="ECO:0000256" key="1">
    <source>
        <dbReference type="SAM" id="Phobius"/>
    </source>
</evidence>
<name>A0A3D8GU32_9BACI</name>
<evidence type="ECO:0000313" key="3">
    <source>
        <dbReference type="Proteomes" id="UP000257144"/>
    </source>
</evidence>
<dbReference type="EMBL" id="QNQT01000002">
    <property type="protein sequence ID" value="RDU37945.1"/>
    <property type="molecule type" value="Genomic_DNA"/>
</dbReference>
<keyword evidence="1" id="KW-0812">Transmembrane</keyword>
<reference evidence="2 3" key="1">
    <citation type="submission" date="2018-07" db="EMBL/GenBank/DDBJ databases">
        <title>Bacillus sp. YLB-04 draft genome sequence.</title>
        <authorList>
            <person name="Yu L."/>
            <person name="Tang X."/>
        </authorList>
    </citation>
    <scope>NUCLEOTIDE SEQUENCE [LARGE SCALE GENOMIC DNA]</scope>
    <source>
        <strain evidence="2 3">YLB-04</strain>
    </source>
</reference>
<accession>A0A3D8GU32</accession>
<sequence>MQYRPKRIRDLNYFSLQYTGAGFSSLATIKFLDDKFIREIRSVFTQINNNQAVVEFDISFNKIMDNAMFLEFIKENKERLFDKKFIGFYNIEREGKSIWYSDIYRKFNELVGLAVQSKLMEIAELNYGMNYRLPSLRVINYPQDISGDESFKDVFLCKTYEFNNGGREQYLITDVTSREGLEMELYFTGNSFSPLSFTNILSSYRMDFYYFLFDRIEEYELNQRMNKYFNESRDKISSKDYKWLVNKIRAINDNKLHMNYDKTDRSEVKGWKAYYGGEETKLGFTEQEGIKKYETIYTECLEYIKVLYSVGKENLIIHLASMTLIATVLGVAITILLSFK</sequence>
<comment type="caution">
    <text evidence="2">The sequence shown here is derived from an EMBL/GenBank/DDBJ whole genome shotgun (WGS) entry which is preliminary data.</text>
</comment>
<dbReference type="OrthoDB" id="2986754at2"/>
<dbReference type="Proteomes" id="UP000257144">
    <property type="component" value="Unassembled WGS sequence"/>
</dbReference>
<dbReference type="AlphaFoldDB" id="A0A3D8GU32"/>
<organism evidence="2 3">
    <name type="scientific">Neobacillus piezotolerans</name>
    <dbReference type="NCBI Taxonomy" id="2259171"/>
    <lineage>
        <taxon>Bacteria</taxon>
        <taxon>Bacillati</taxon>
        <taxon>Bacillota</taxon>
        <taxon>Bacilli</taxon>
        <taxon>Bacillales</taxon>
        <taxon>Bacillaceae</taxon>
        <taxon>Neobacillus</taxon>
    </lineage>
</organism>
<keyword evidence="3" id="KW-1185">Reference proteome</keyword>
<feature type="transmembrane region" description="Helical" evidence="1">
    <location>
        <begin position="315"/>
        <end position="339"/>
    </location>
</feature>